<reference evidence="3" key="1">
    <citation type="submission" date="2016-10" db="EMBL/GenBank/DDBJ databases">
        <authorList>
            <person name="Varghese N."/>
            <person name="Submissions S."/>
        </authorList>
    </citation>
    <scope>NUCLEOTIDE SEQUENCE [LARGE SCALE GENOMIC DNA]</scope>
    <source>
        <strain evidence="3">Jip14</strain>
    </source>
</reference>
<dbReference type="InterPro" id="IPR045057">
    <property type="entry name" value="Gcn5-rel_NAT"/>
</dbReference>
<dbReference type="PANTHER" id="PTHR31435:SF10">
    <property type="entry name" value="BSR4717 PROTEIN"/>
    <property type="match status" value="1"/>
</dbReference>
<dbReference type="EMBL" id="FNZR01000001">
    <property type="protein sequence ID" value="SEK40797.1"/>
    <property type="molecule type" value="Genomic_DNA"/>
</dbReference>
<dbReference type="RefSeq" id="WP_090602864.1">
    <property type="nucleotide sequence ID" value="NZ_FNZR01000001.1"/>
</dbReference>
<dbReference type="PANTHER" id="PTHR31435">
    <property type="entry name" value="PROTEIN NATD1"/>
    <property type="match status" value="1"/>
</dbReference>
<dbReference type="Proteomes" id="UP000198916">
    <property type="component" value="Unassembled WGS sequence"/>
</dbReference>
<dbReference type="Pfam" id="PF14542">
    <property type="entry name" value="Acetyltransf_CG"/>
    <property type="match status" value="1"/>
</dbReference>
<feature type="domain" description="N-acetyltransferase" evidence="1">
    <location>
        <begin position="9"/>
        <end position="94"/>
    </location>
</feature>
<keyword evidence="3" id="KW-1185">Reference proteome</keyword>
<evidence type="ECO:0000313" key="3">
    <source>
        <dbReference type="Proteomes" id="UP000198916"/>
    </source>
</evidence>
<dbReference type="OrthoDB" id="1120671at2"/>
<name>A0A1H7GTL1_9SPHI</name>
<organism evidence="2 3">
    <name type="scientific">Parapedobacter koreensis</name>
    <dbReference type="NCBI Taxonomy" id="332977"/>
    <lineage>
        <taxon>Bacteria</taxon>
        <taxon>Pseudomonadati</taxon>
        <taxon>Bacteroidota</taxon>
        <taxon>Sphingobacteriia</taxon>
        <taxon>Sphingobacteriales</taxon>
        <taxon>Sphingobacteriaceae</taxon>
        <taxon>Parapedobacter</taxon>
    </lineage>
</organism>
<dbReference type="Gene3D" id="3.40.630.30">
    <property type="match status" value="1"/>
</dbReference>
<dbReference type="SUPFAM" id="SSF55729">
    <property type="entry name" value="Acyl-CoA N-acyltransferases (Nat)"/>
    <property type="match status" value="1"/>
</dbReference>
<sequence>MELQQLPILKNEAQRQYQLDVDGHVAFIDYKQGGKRVYLIHTEVPPALEGLGVAAALVGKVLTHMEQNGEILIPLCPYVQAYLKRHPEWNRLLDKPKTNGST</sequence>
<accession>A0A1H7GTL1</accession>
<dbReference type="AlphaFoldDB" id="A0A1H7GTL1"/>
<dbReference type="PROSITE" id="PS51729">
    <property type="entry name" value="GNAT_YJDJ"/>
    <property type="match status" value="1"/>
</dbReference>
<gene>
    <name evidence="2" type="ORF">SAMN05421740_101782</name>
</gene>
<protein>
    <recommendedName>
        <fullName evidence="1">N-acetyltransferase domain-containing protein</fullName>
    </recommendedName>
</protein>
<dbReference type="STRING" id="332977.SAMN05421740_101782"/>
<dbReference type="InterPro" id="IPR016181">
    <property type="entry name" value="Acyl_CoA_acyltransferase"/>
</dbReference>
<evidence type="ECO:0000259" key="1">
    <source>
        <dbReference type="PROSITE" id="PS51729"/>
    </source>
</evidence>
<proteinExistence type="predicted"/>
<evidence type="ECO:0000313" key="2">
    <source>
        <dbReference type="EMBL" id="SEK40797.1"/>
    </source>
</evidence>
<dbReference type="InterPro" id="IPR031165">
    <property type="entry name" value="GNAT_YJDJ"/>
</dbReference>